<reference evidence="1 2" key="1">
    <citation type="submission" date="2015-11" db="EMBL/GenBank/DDBJ databases">
        <title>Genomic analysis of 38 Legionella species identifies large and diverse effector repertoires.</title>
        <authorList>
            <person name="Burstein D."/>
            <person name="Amaro F."/>
            <person name="Zusman T."/>
            <person name="Lifshitz Z."/>
            <person name="Cohen O."/>
            <person name="Gilbert J.A."/>
            <person name="Pupko T."/>
            <person name="Shuman H.A."/>
            <person name="Segal G."/>
        </authorList>
    </citation>
    <scope>NUCLEOTIDE SEQUENCE [LARGE SCALE GENOMIC DNA]</scope>
    <source>
        <strain evidence="1 2">WIGA</strain>
    </source>
</reference>
<evidence type="ECO:0000313" key="2">
    <source>
        <dbReference type="Proteomes" id="UP000054695"/>
    </source>
</evidence>
<accession>A0A0W0S1E1</accession>
<keyword evidence="2" id="KW-1185">Reference proteome</keyword>
<sequence length="370" mass="42308">MPIPNIVVTKKSEFFITIVKNGIHSMLMLGVMVNGKPELLAKVGKGNVIDKDFEHPFTLFGKILGSHSDASLMDEGHDTRDSDISYQAYSITYEHYLEFLAITRDIHQDQREFYKERKVRNVPVKKLTYPERGVFYLREGIKCYIPAEESSGQITLKHQKVDTFARASTFNNEQIRQGIIDGAREISASNTCRTTARDILNYTLQYSPHVPALFAIGLDYKTKLVEGQLPQKGFYILPPPPNCFKVNPTQMEVLKELYKKLENLPKNQPNLDITEKKFNQLKYLYQEIAGESQLSLNQLLHKITTHRVDNDLLFNTRRSQSIFSSLGEALGFKTGTQQTYDRMTKAVTDEIERKKKGETEIEEGAMVPSM</sequence>
<name>A0A0W0S1E1_LEGBO</name>
<dbReference type="Proteomes" id="UP000054695">
    <property type="component" value="Unassembled WGS sequence"/>
</dbReference>
<comment type="caution">
    <text evidence="1">The sequence shown here is derived from an EMBL/GenBank/DDBJ whole genome shotgun (WGS) entry which is preliminary data.</text>
</comment>
<protein>
    <submittedName>
        <fullName evidence="1">Uncharacterized protein</fullName>
    </submittedName>
</protein>
<dbReference type="AlphaFoldDB" id="A0A0W0S1E1"/>
<dbReference type="PATRIC" id="fig|447.4.peg.184"/>
<gene>
    <name evidence="1" type="ORF">Lboz_0171</name>
</gene>
<dbReference type="EMBL" id="LNXU01000002">
    <property type="protein sequence ID" value="KTC77218.1"/>
    <property type="molecule type" value="Genomic_DNA"/>
</dbReference>
<dbReference type="RefSeq" id="WP_058457879.1">
    <property type="nucleotide sequence ID" value="NZ_CAAAIY010000003.1"/>
</dbReference>
<proteinExistence type="predicted"/>
<organism evidence="1 2">
    <name type="scientific">Legionella bozemanae</name>
    <name type="common">Fluoribacter bozemanae</name>
    <dbReference type="NCBI Taxonomy" id="447"/>
    <lineage>
        <taxon>Bacteria</taxon>
        <taxon>Pseudomonadati</taxon>
        <taxon>Pseudomonadota</taxon>
        <taxon>Gammaproteobacteria</taxon>
        <taxon>Legionellales</taxon>
        <taxon>Legionellaceae</taxon>
        <taxon>Legionella</taxon>
    </lineage>
</organism>
<evidence type="ECO:0000313" key="1">
    <source>
        <dbReference type="EMBL" id="KTC77218.1"/>
    </source>
</evidence>